<dbReference type="EMBL" id="JBFXLU010000176">
    <property type="protein sequence ID" value="KAL2836566.1"/>
    <property type="molecule type" value="Genomic_DNA"/>
</dbReference>
<feature type="compositionally biased region" description="Polar residues" evidence="1">
    <location>
        <begin position="68"/>
        <end position="80"/>
    </location>
</feature>
<evidence type="ECO:0000256" key="1">
    <source>
        <dbReference type="SAM" id="MobiDB-lite"/>
    </source>
</evidence>
<feature type="compositionally biased region" description="Acidic residues" evidence="1">
    <location>
        <begin position="241"/>
        <end position="251"/>
    </location>
</feature>
<feature type="compositionally biased region" description="Basic and acidic residues" evidence="1">
    <location>
        <begin position="218"/>
        <end position="240"/>
    </location>
</feature>
<evidence type="ECO:0000313" key="3">
    <source>
        <dbReference type="Proteomes" id="UP001610446"/>
    </source>
</evidence>
<accession>A0ABR4J929</accession>
<feature type="compositionally biased region" description="Basic and acidic residues" evidence="1">
    <location>
        <begin position="97"/>
        <end position="108"/>
    </location>
</feature>
<proteinExistence type="predicted"/>
<feature type="region of interest" description="Disordered" evidence="1">
    <location>
        <begin position="68"/>
        <end position="251"/>
    </location>
</feature>
<feature type="compositionally biased region" description="Basic residues" evidence="1">
    <location>
        <begin position="137"/>
        <end position="153"/>
    </location>
</feature>
<comment type="caution">
    <text evidence="2">The sequence shown here is derived from an EMBL/GenBank/DDBJ whole genome shotgun (WGS) entry which is preliminary data.</text>
</comment>
<dbReference type="Proteomes" id="UP001610446">
    <property type="component" value="Unassembled WGS sequence"/>
</dbReference>
<name>A0ABR4J929_9EURO</name>
<evidence type="ECO:0000313" key="2">
    <source>
        <dbReference type="EMBL" id="KAL2836566.1"/>
    </source>
</evidence>
<protein>
    <submittedName>
        <fullName evidence="2">Uncharacterized protein</fullName>
    </submittedName>
</protein>
<keyword evidence="3" id="KW-1185">Reference proteome</keyword>
<reference evidence="2 3" key="1">
    <citation type="submission" date="2024-07" db="EMBL/GenBank/DDBJ databases">
        <title>Section-level genome sequencing and comparative genomics of Aspergillus sections Usti and Cavernicolus.</title>
        <authorList>
            <consortium name="Lawrence Berkeley National Laboratory"/>
            <person name="Nybo J.L."/>
            <person name="Vesth T.C."/>
            <person name="Theobald S."/>
            <person name="Frisvad J.C."/>
            <person name="Larsen T.O."/>
            <person name="Kjaerboelling I."/>
            <person name="Rothschild-Mancinelli K."/>
            <person name="Lyhne E.K."/>
            <person name="Kogle M.E."/>
            <person name="Barry K."/>
            <person name="Clum A."/>
            <person name="Na H."/>
            <person name="Ledsgaard L."/>
            <person name="Lin J."/>
            <person name="Lipzen A."/>
            <person name="Kuo A."/>
            <person name="Riley R."/>
            <person name="Mondo S."/>
            <person name="Labutti K."/>
            <person name="Haridas S."/>
            <person name="Pangalinan J."/>
            <person name="Salamov A.A."/>
            <person name="Simmons B.A."/>
            <person name="Magnuson J.K."/>
            <person name="Chen J."/>
            <person name="Drula E."/>
            <person name="Henrissat B."/>
            <person name="Wiebenga A."/>
            <person name="Lubbers R.J."/>
            <person name="Gomes A.C."/>
            <person name="Makela M.R."/>
            <person name="Stajich J."/>
            <person name="Grigoriev I.V."/>
            <person name="Mortensen U.H."/>
            <person name="De Vries R.P."/>
            <person name="Baker S.E."/>
            <person name="Andersen M.R."/>
        </authorList>
    </citation>
    <scope>NUCLEOTIDE SEQUENCE [LARGE SCALE GENOMIC DNA]</scope>
    <source>
        <strain evidence="2 3">CBS 123904</strain>
    </source>
</reference>
<organism evidence="2 3">
    <name type="scientific">Aspergillus pseudoustus</name>
    <dbReference type="NCBI Taxonomy" id="1810923"/>
    <lineage>
        <taxon>Eukaryota</taxon>
        <taxon>Fungi</taxon>
        <taxon>Dikarya</taxon>
        <taxon>Ascomycota</taxon>
        <taxon>Pezizomycotina</taxon>
        <taxon>Eurotiomycetes</taxon>
        <taxon>Eurotiomycetidae</taxon>
        <taxon>Eurotiales</taxon>
        <taxon>Aspergillaceae</taxon>
        <taxon>Aspergillus</taxon>
        <taxon>Aspergillus subgen. Nidulantes</taxon>
    </lineage>
</organism>
<sequence>MTNPQKGKQDAILGVTQNEAKLVLLGILYANSEGKVDFEKFVQTGNYKNVSSAASAYRQAKRKFMDANTTSGDATNTSTAAAHGSADPADIPTSNGKSDEVTPKEPPTKRRKVVTAAAAVEDTSGGNADGKASSVALKKRIRKTPSKKKAAAKKKGDDVDDDGDENMAATISKKAPQKPETSTAPEAENEDTPMDMGTESKADAEVMEEAGPEVESGATERPKGTGKGKGKETQEKKEVKENDEEMESNDS</sequence>
<gene>
    <name evidence="2" type="ORF">BJY01DRAFT_251897</name>
</gene>